<evidence type="ECO:0000256" key="5">
    <source>
        <dbReference type="ARBA" id="ARBA00024042"/>
    </source>
</evidence>
<evidence type="ECO:0000313" key="9">
    <source>
        <dbReference type="EMBL" id="MCV7422391.1"/>
    </source>
</evidence>
<dbReference type="PIRSF" id="PIRSF000138">
    <property type="entry name" value="Al-hdrx_acd_dh"/>
    <property type="match status" value="1"/>
</dbReference>
<evidence type="ECO:0000256" key="1">
    <source>
        <dbReference type="ARBA" id="ARBA00001917"/>
    </source>
</evidence>
<protein>
    <submittedName>
        <fullName evidence="9">Mycofactocin biosynthesis FMN-dependent deaminase MftD</fullName>
    </submittedName>
</protein>
<dbReference type="CDD" id="cd02809">
    <property type="entry name" value="alpha_hydroxyacid_oxid_FMN"/>
    <property type="match status" value="1"/>
</dbReference>
<keyword evidence="10" id="KW-1185">Reference proteome</keyword>
<comment type="caution">
    <text evidence="9">The sequence shown here is derived from an EMBL/GenBank/DDBJ whole genome shotgun (WGS) entry which is preliminary data.</text>
</comment>
<dbReference type="InterPro" id="IPR000262">
    <property type="entry name" value="FMN-dep_DH"/>
</dbReference>
<organism evidence="9 10">
    <name type="scientific">Mycobacterium yunnanensis</name>
    <dbReference type="NCBI Taxonomy" id="368477"/>
    <lineage>
        <taxon>Bacteria</taxon>
        <taxon>Bacillati</taxon>
        <taxon>Actinomycetota</taxon>
        <taxon>Actinomycetes</taxon>
        <taxon>Mycobacteriales</taxon>
        <taxon>Mycobacteriaceae</taxon>
        <taxon>Mycobacterium</taxon>
    </lineage>
</organism>
<dbReference type="NCBIfam" id="TIGR03966">
    <property type="entry name" value="actino_HemFlav"/>
    <property type="match status" value="1"/>
</dbReference>
<evidence type="ECO:0000256" key="2">
    <source>
        <dbReference type="ARBA" id="ARBA00022630"/>
    </source>
</evidence>
<dbReference type="Pfam" id="PF01070">
    <property type="entry name" value="FMN_dh"/>
    <property type="match status" value="1"/>
</dbReference>
<dbReference type="RefSeq" id="WP_263997538.1">
    <property type="nucleotide sequence ID" value="NZ_JACKVK010000009.1"/>
</dbReference>
<dbReference type="GO" id="GO:0016491">
    <property type="term" value="F:oxidoreductase activity"/>
    <property type="evidence" value="ECO:0007669"/>
    <property type="project" value="UniProtKB-KW"/>
</dbReference>
<dbReference type="InterPro" id="IPR023989">
    <property type="entry name" value="MftD"/>
</dbReference>
<sequence>MGTTGWFETVAEAQRRAAKRLPKSVYSALVAGSERGISVDDNTAAFAELGFAPHVAGLCAKRDTSTTVMGQSISLPVFISPTGVQAVHPDGEVAVARAAAARGTAMSLSSFASKPVEDVAAANPQTFFQMYWTGSRDELVARMERARAAGAVGLIVTTDWSFSHGRDWGSPSIPERMDLRAMIRFAPEGIARPRWLFDFARAAKVPDLTAPNLSSDGGPAPTFFGAYGEWMQTPLPTWEDIAWLREQWGGPFMLKGVMRVDDAKRAVDAGVSAISVSNHGGNNLDGTPAPIRALPAIADAVGGDVEVVLDGGVRRGGDVVKALALGARAVMLGRAYLWGLAAGGQAGVENVLDIMRSGIDSALLGLGHSSIHDLGPADLLIPNGFGRDLGIDA</sequence>
<evidence type="ECO:0000256" key="6">
    <source>
        <dbReference type="PIRSR" id="PIRSR000138-1"/>
    </source>
</evidence>
<feature type="binding site" evidence="7">
    <location>
        <begin position="81"/>
        <end position="83"/>
    </location>
    <ligand>
        <name>FMN</name>
        <dbReference type="ChEBI" id="CHEBI:58210"/>
    </ligand>
</feature>
<evidence type="ECO:0000256" key="3">
    <source>
        <dbReference type="ARBA" id="ARBA00022643"/>
    </source>
</evidence>
<gene>
    <name evidence="9" type="primary">mftD</name>
    <name evidence="9" type="ORF">H7K45_17735</name>
</gene>
<dbReference type="GO" id="GO:0010181">
    <property type="term" value="F:FMN binding"/>
    <property type="evidence" value="ECO:0007669"/>
    <property type="project" value="InterPro"/>
</dbReference>
<comment type="similarity">
    <text evidence="5">Belongs to the FMN-dependent alpha-hydroxy acid dehydrogenase family.</text>
</comment>
<dbReference type="InterPro" id="IPR012133">
    <property type="entry name" value="Alpha-hydoxy_acid_DH_FMN"/>
</dbReference>
<evidence type="ECO:0000256" key="7">
    <source>
        <dbReference type="PIRSR" id="PIRSR000138-2"/>
    </source>
</evidence>
<feature type="binding site" evidence="7">
    <location>
        <position position="109"/>
    </location>
    <ligand>
        <name>FMN</name>
        <dbReference type="ChEBI" id="CHEBI:58210"/>
    </ligand>
</feature>
<comment type="cofactor">
    <cofactor evidence="1">
        <name>FMN</name>
        <dbReference type="ChEBI" id="CHEBI:58210"/>
    </cofactor>
</comment>
<feature type="active site" description="Proton acceptor" evidence="6">
    <location>
        <position position="279"/>
    </location>
</feature>
<feature type="binding site" evidence="7">
    <location>
        <begin position="310"/>
        <end position="314"/>
    </location>
    <ligand>
        <name>FMN</name>
        <dbReference type="ChEBI" id="CHEBI:58210"/>
    </ligand>
</feature>
<name>A0A9X3C360_9MYCO</name>
<keyword evidence="3 7" id="KW-0288">FMN</keyword>
<dbReference type="PANTHER" id="PTHR10578:SF107">
    <property type="entry name" value="2-HYDROXYACID OXIDASE 1"/>
    <property type="match status" value="1"/>
</dbReference>
<feature type="binding site" evidence="7">
    <location>
        <position position="157"/>
    </location>
    <ligand>
        <name>FMN</name>
        <dbReference type="ChEBI" id="CHEBI:58210"/>
    </ligand>
</feature>
<keyword evidence="4" id="KW-0560">Oxidoreductase</keyword>
<keyword evidence="2 7" id="KW-0285">Flavoprotein</keyword>
<feature type="binding site" evidence="7">
    <location>
        <position position="277"/>
    </location>
    <ligand>
        <name>FMN</name>
        <dbReference type="ChEBI" id="CHEBI:58210"/>
    </ligand>
</feature>
<reference evidence="9" key="1">
    <citation type="submission" date="2020-07" db="EMBL/GenBank/DDBJ databases">
        <authorList>
            <person name="Pettersson B.M.F."/>
            <person name="Behra P.R.K."/>
            <person name="Ramesh M."/>
            <person name="Das S."/>
            <person name="Dasgupta S."/>
            <person name="Kirsebom L.A."/>
        </authorList>
    </citation>
    <scope>NUCLEOTIDE SEQUENCE</scope>
    <source>
        <strain evidence="9">DSM 44838</strain>
    </source>
</reference>
<feature type="binding site" evidence="7">
    <location>
        <position position="255"/>
    </location>
    <ligand>
        <name>FMN</name>
        <dbReference type="ChEBI" id="CHEBI:58210"/>
    </ligand>
</feature>
<proteinExistence type="inferred from homology"/>
<dbReference type="Proteomes" id="UP001141629">
    <property type="component" value="Unassembled WGS sequence"/>
</dbReference>
<dbReference type="InterPro" id="IPR037396">
    <property type="entry name" value="FMN_HAD"/>
</dbReference>
<dbReference type="PANTHER" id="PTHR10578">
    <property type="entry name" value="S -2-HYDROXY-ACID OXIDASE-RELATED"/>
    <property type="match status" value="1"/>
</dbReference>
<feature type="binding site" evidence="7">
    <location>
        <begin position="333"/>
        <end position="334"/>
    </location>
    <ligand>
        <name>FMN</name>
        <dbReference type="ChEBI" id="CHEBI:58210"/>
    </ligand>
</feature>
<feature type="binding site" evidence="7">
    <location>
        <position position="129"/>
    </location>
    <ligand>
        <name>FMN</name>
        <dbReference type="ChEBI" id="CHEBI:58210"/>
    </ligand>
</feature>
<feature type="domain" description="FMN hydroxy acid dehydrogenase" evidence="8">
    <location>
        <begin position="2"/>
        <end position="384"/>
    </location>
</feature>
<feature type="binding site" evidence="7">
    <location>
        <position position="131"/>
    </location>
    <ligand>
        <name>glyoxylate</name>
        <dbReference type="ChEBI" id="CHEBI:36655"/>
    </ligand>
</feature>
<dbReference type="EMBL" id="JACKVK010000009">
    <property type="protein sequence ID" value="MCV7422391.1"/>
    <property type="molecule type" value="Genomic_DNA"/>
</dbReference>
<evidence type="ECO:0000259" key="8">
    <source>
        <dbReference type="PROSITE" id="PS51349"/>
    </source>
</evidence>
<reference evidence="9" key="2">
    <citation type="journal article" date="2022" name="BMC Genomics">
        <title>Comparative genome analysis of mycobacteria focusing on tRNA and non-coding RNA.</title>
        <authorList>
            <person name="Behra P.R.K."/>
            <person name="Pettersson B.M.F."/>
            <person name="Ramesh M."/>
            <person name="Das S."/>
            <person name="Dasgupta S."/>
            <person name="Kirsebom L.A."/>
        </authorList>
    </citation>
    <scope>NUCLEOTIDE SEQUENCE</scope>
    <source>
        <strain evidence="9">DSM 44838</strain>
    </source>
</reference>
<dbReference type="Gene3D" id="3.20.20.70">
    <property type="entry name" value="Aldolase class I"/>
    <property type="match status" value="1"/>
</dbReference>
<feature type="binding site" evidence="7">
    <location>
        <position position="166"/>
    </location>
    <ligand>
        <name>glyoxylate</name>
        <dbReference type="ChEBI" id="CHEBI:36655"/>
    </ligand>
</feature>
<dbReference type="InterPro" id="IPR013785">
    <property type="entry name" value="Aldolase_TIM"/>
</dbReference>
<evidence type="ECO:0000313" key="10">
    <source>
        <dbReference type="Proteomes" id="UP001141629"/>
    </source>
</evidence>
<dbReference type="PROSITE" id="PS51349">
    <property type="entry name" value="FMN_HYDROXY_ACID_DH_2"/>
    <property type="match status" value="1"/>
</dbReference>
<evidence type="ECO:0000256" key="4">
    <source>
        <dbReference type="ARBA" id="ARBA00023002"/>
    </source>
</evidence>
<feature type="binding site" evidence="7">
    <location>
        <position position="279"/>
    </location>
    <ligand>
        <name>glyoxylate</name>
        <dbReference type="ChEBI" id="CHEBI:36655"/>
    </ligand>
</feature>
<accession>A0A9X3C360</accession>
<dbReference type="AlphaFoldDB" id="A0A9X3C360"/>
<dbReference type="SUPFAM" id="SSF51395">
    <property type="entry name" value="FMN-linked oxidoreductases"/>
    <property type="match status" value="1"/>
</dbReference>